<keyword evidence="6" id="KW-1185">Reference proteome</keyword>
<evidence type="ECO:0000256" key="3">
    <source>
        <dbReference type="ARBA" id="ARBA00030479"/>
    </source>
</evidence>
<keyword evidence="2" id="KW-0226">DNA condensation</keyword>
<dbReference type="Ensembl" id="ENSCSAVT00000018945.1">
    <property type="protein sequence ID" value="ENSCSAVP00000018740.1"/>
    <property type="gene ID" value="ENSCSAVG00000011015.1"/>
</dbReference>
<dbReference type="Proteomes" id="UP000007875">
    <property type="component" value="Unassembled WGS sequence"/>
</dbReference>
<evidence type="ECO:0000313" key="6">
    <source>
        <dbReference type="Proteomes" id="UP000007875"/>
    </source>
</evidence>
<sequence>MDVEQNKESAPPVQNDAIQSCIDSIESYEDLVRHHVEKFYTSAKLHRHETDLSQRVLEWEDSITPFLEAENGHPEFDIHQNGDDVMRKFDRVGQEMMFLDVVQGESPWSVCRRFSATLQLANDSNFHLHTNPDFNSTVNSLQLKLLSKQKSRERLDDYLPL</sequence>
<reference evidence="5" key="2">
    <citation type="submission" date="2025-08" db="UniProtKB">
        <authorList>
            <consortium name="Ensembl"/>
        </authorList>
    </citation>
    <scope>IDENTIFICATION</scope>
</reference>
<reference evidence="6" key="1">
    <citation type="submission" date="2003-08" db="EMBL/GenBank/DDBJ databases">
        <authorList>
            <person name="Birren B."/>
            <person name="Nusbaum C."/>
            <person name="Abebe A."/>
            <person name="Abouelleil A."/>
            <person name="Adekoya E."/>
            <person name="Ait-zahra M."/>
            <person name="Allen N."/>
            <person name="Allen T."/>
            <person name="An P."/>
            <person name="Anderson M."/>
            <person name="Anderson S."/>
            <person name="Arachchi H."/>
            <person name="Armbruster J."/>
            <person name="Bachantsang P."/>
            <person name="Baldwin J."/>
            <person name="Barry A."/>
            <person name="Bayul T."/>
            <person name="Blitshsteyn B."/>
            <person name="Bloom T."/>
            <person name="Blye J."/>
            <person name="Boguslavskiy L."/>
            <person name="Borowsky M."/>
            <person name="Boukhgalter B."/>
            <person name="Brunache A."/>
            <person name="Butler J."/>
            <person name="Calixte N."/>
            <person name="Calvo S."/>
            <person name="Camarata J."/>
            <person name="Campo K."/>
            <person name="Chang J."/>
            <person name="Cheshatsang Y."/>
            <person name="Citroen M."/>
            <person name="Collymore A."/>
            <person name="Considine T."/>
            <person name="Cook A."/>
            <person name="Cooke P."/>
            <person name="Corum B."/>
            <person name="Cuomo C."/>
            <person name="David R."/>
            <person name="Dawoe T."/>
            <person name="Degray S."/>
            <person name="Dodge S."/>
            <person name="Dooley K."/>
            <person name="Dorje P."/>
            <person name="Dorjee K."/>
            <person name="Dorris L."/>
            <person name="Duffey N."/>
            <person name="Dupes A."/>
            <person name="Elkins T."/>
            <person name="Engels R."/>
            <person name="Erickson J."/>
            <person name="Farina A."/>
            <person name="Faro S."/>
            <person name="Ferreira P."/>
            <person name="Fischer H."/>
            <person name="Fitzgerald M."/>
            <person name="Foley K."/>
            <person name="Gage D."/>
            <person name="Galagan J."/>
            <person name="Gearin G."/>
            <person name="Gnerre S."/>
            <person name="Gnirke A."/>
            <person name="Goyette A."/>
            <person name="Graham J."/>
            <person name="Grandbois E."/>
            <person name="Gyaltsen K."/>
            <person name="Hafez N."/>
            <person name="Hagopian D."/>
            <person name="Hagos B."/>
            <person name="Hall J."/>
            <person name="Hatcher B."/>
            <person name="Heller A."/>
            <person name="Higgins H."/>
            <person name="Honan T."/>
            <person name="Horn A."/>
            <person name="Houde N."/>
            <person name="Hughes L."/>
            <person name="Hulme W."/>
            <person name="Husby E."/>
            <person name="Iliev I."/>
            <person name="Jaffe D."/>
            <person name="Jones C."/>
            <person name="Kamal M."/>
            <person name="Kamat A."/>
            <person name="Kamvysselis M."/>
            <person name="Karlsson E."/>
            <person name="Kells C."/>
            <person name="Kieu A."/>
            <person name="Kisner P."/>
            <person name="Kodira C."/>
            <person name="Kulbokas E."/>
            <person name="Labutti K."/>
            <person name="Lama D."/>
            <person name="Landers T."/>
            <person name="Leger J."/>
            <person name="Levine S."/>
            <person name="Lewis D."/>
            <person name="Lewis T."/>
            <person name="Lindblad-toh K."/>
            <person name="Liu X."/>
            <person name="Lokyitsang T."/>
            <person name="Lokyitsang Y."/>
            <person name="Lucien O."/>
            <person name="Lui A."/>
            <person name="Ma L.J."/>
            <person name="Mabbitt R."/>
            <person name="Macdonald J."/>
            <person name="Maclean C."/>
            <person name="Major J."/>
            <person name="Manning J."/>
            <person name="Marabella R."/>
            <person name="Maru K."/>
            <person name="Matthews C."/>
            <person name="Mauceli E."/>
            <person name="Mccarthy M."/>
            <person name="Mcdonough S."/>
            <person name="Mcghee T."/>
            <person name="Meldrim J."/>
            <person name="Meneus L."/>
            <person name="Mesirov J."/>
            <person name="Mihalev A."/>
            <person name="Mihova T."/>
            <person name="Mikkelsen T."/>
            <person name="Mlenga V."/>
            <person name="Moru K."/>
            <person name="Mozes J."/>
            <person name="Mulrain L."/>
            <person name="Munson G."/>
            <person name="Naylor J."/>
            <person name="Newes C."/>
            <person name="Nguyen C."/>
            <person name="Nguyen N."/>
            <person name="Nguyen T."/>
            <person name="Nicol R."/>
            <person name="Nielsen C."/>
            <person name="Nizzari M."/>
            <person name="Norbu C."/>
            <person name="Norbu N."/>
            <person name="O'donnell P."/>
            <person name="Okoawo O."/>
            <person name="O'leary S."/>
            <person name="Omotosho B."/>
            <person name="O'neill K."/>
            <person name="Osman S."/>
            <person name="Parker S."/>
            <person name="Perrin D."/>
            <person name="Phunkhang P."/>
            <person name="Piqani B."/>
            <person name="Purcell S."/>
            <person name="Rachupka T."/>
            <person name="Ramasamy U."/>
            <person name="Rameau R."/>
            <person name="Ray V."/>
            <person name="Raymond C."/>
            <person name="Retta R."/>
            <person name="Richardson S."/>
            <person name="Rise C."/>
            <person name="Rodriguez J."/>
            <person name="Rogers J."/>
            <person name="Rogov P."/>
            <person name="Rutman M."/>
            <person name="Schupbach R."/>
            <person name="Seaman C."/>
            <person name="Settipalli S."/>
            <person name="Sharpe T."/>
            <person name="Sheridan J."/>
            <person name="Sherpa N."/>
            <person name="Shi J."/>
            <person name="Smirnov S."/>
            <person name="Smith C."/>
            <person name="Sougnez C."/>
            <person name="Spencer B."/>
            <person name="Stalker J."/>
            <person name="Stange-thomann N."/>
            <person name="Stavropoulos S."/>
            <person name="Stetson K."/>
            <person name="Stone C."/>
            <person name="Stone S."/>
            <person name="Stubbs M."/>
            <person name="Talamas J."/>
            <person name="Tchuinga P."/>
            <person name="Tenzing P."/>
            <person name="Tesfaye S."/>
            <person name="Theodore J."/>
            <person name="Thoulutsang Y."/>
            <person name="Topham K."/>
            <person name="Towey S."/>
            <person name="Tsamla T."/>
            <person name="Tsomo N."/>
            <person name="Vallee D."/>
            <person name="Vassiliev H."/>
            <person name="Venkataraman V."/>
            <person name="Vinson J."/>
            <person name="Vo A."/>
            <person name="Wade C."/>
            <person name="Wang S."/>
            <person name="Wangchuk T."/>
            <person name="Wangdi T."/>
            <person name="Whittaker C."/>
            <person name="Wilkinson J."/>
            <person name="Wu Y."/>
            <person name="Wyman D."/>
            <person name="Yadav S."/>
            <person name="Yang S."/>
            <person name="Yang X."/>
            <person name="Yeager S."/>
            <person name="Yee E."/>
            <person name="Young G."/>
            <person name="Zainoun J."/>
            <person name="Zembeck L."/>
            <person name="Zimmer A."/>
            <person name="Zody M."/>
            <person name="Lander E."/>
        </authorList>
    </citation>
    <scope>NUCLEOTIDE SEQUENCE [LARGE SCALE GENOMIC DNA]</scope>
</reference>
<name>H2ZMC4_CIOSA</name>
<proteinExistence type="predicted"/>
<dbReference type="GO" id="GO:0003682">
    <property type="term" value="F:chromatin binding"/>
    <property type="evidence" value="ECO:0007669"/>
    <property type="project" value="TreeGrafter"/>
</dbReference>
<dbReference type="OMA" id="QEWENAM"/>
<accession>H2ZMC4</accession>
<dbReference type="InterPro" id="IPR031739">
    <property type="entry name" value="Ncaph2"/>
</dbReference>
<dbReference type="HOGENOM" id="CLU_1643105_0_0_1"/>
<evidence type="ECO:0000256" key="1">
    <source>
        <dbReference type="ARBA" id="ARBA00016903"/>
    </source>
</evidence>
<dbReference type="GO" id="GO:0005634">
    <property type="term" value="C:nucleus"/>
    <property type="evidence" value="ECO:0007669"/>
    <property type="project" value="TreeGrafter"/>
</dbReference>
<evidence type="ECO:0000256" key="2">
    <source>
        <dbReference type="ARBA" id="ARBA00023067"/>
    </source>
</evidence>
<dbReference type="AlphaFoldDB" id="H2ZMC4"/>
<dbReference type="InParanoid" id="H2ZMC4"/>
<feature type="domain" description="Condensin-2 complex subunit H2 C-terminal" evidence="4">
    <location>
        <begin position="27"/>
        <end position="155"/>
    </location>
</feature>
<dbReference type="Pfam" id="PF16858">
    <property type="entry name" value="CNDH2_C"/>
    <property type="match status" value="1"/>
</dbReference>
<evidence type="ECO:0000313" key="5">
    <source>
        <dbReference type="Ensembl" id="ENSCSAVP00000018740.1"/>
    </source>
</evidence>
<evidence type="ECO:0000259" key="4">
    <source>
        <dbReference type="Pfam" id="PF16858"/>
    </source>
</evidence>
<organism evidence="5 6">
    <name type="scientific">Ciona savignyi</name>
    <name type="common">Pacific transparent sea squirt</name>
    <dbReference type="NCBI Taxonomy" id="51511"/>
    <lineage>
        <taxon>Eukaryota</taxon>
        <taxon>Metazoa</taxon>
        <taxon>Chordata</taxon>
        <taxon>Tunicata</taxon>
        <taxon>Ascidiacea</taxon>
        <taxon>Phlebobranchia</taxon>
        <taxon>Cionidae</taxon>
        <taxon>Ciona</taxon>
    </lineage>
</organism>
<protein>
    <recommendedName>
        <fullName evidence="1">Condensin-2 complex subunit H2</fullName>
    </recommendedName>
    <alternativeName>
        <fullName evidence="3">Non-SMC condensin II complex subunit H2</fullName>
    </alternativeName>
</protein>
<dbReference type="PANTHER" id="PTHR14324:SF3">
    <property type="entry name" value="CONDENSIN-2 COMPLEX SUBUNIT H2"/>
    <property type="match status" value="1"/>
</dbReference>
<dbReference type="PANTHER" id="PTHR14324">
    <property type="entry name" value="CONDENSIN-2 COMPLEX SUBUNIT H2"/>
    <property type="match status" value="1"/>
</dbReference>
<dbReference type="GeneTree" id="ENSGT00390000014443"/>
<dbReference type="GO" id="GO:0051306">
    <property type="term" value="P:mitotic sister chromatid separation"/>
    <property type="evidence" value="ECO:0007669"/>
    <property type="project" value="TreeGrafter"/>
</dbReference>
<dbReference type="GO" id="GO:0010032">
    <property type="term" value="P:meiotic chromosome condensation"/>
    <property type="evidence" value="ECO:0007669"/>
    <property type="project" value="TreeGrafter"/>
</dbReference>
<dbReference type="GO" id="GO:0000796">
    <property type="term" value="C:condensin complex"/>
    <property type="evidence" value="ECO:0007669"/>
    <property type="project" value="TreeGrafter"/>
</dbReference>
<dbReference type="eggNOG" id="KOG2359">
    <property type="taxonomic scope" value="Eukaryota"/>
</dbReference>
<dbReference type="InterPro" id="IPR031737">
    <property type="entry name" value="CNDH2_C"/>
</dbReference>
<reference evidence="5" key="3">
    <citation type="submission" date="2025-09" db="UniProtKB">
        <authorList>
            <consortium name="Ensembl"/>
        </authorList>
    </citation>
    <scope>IDENTIFICATION</scope>
</reference>
<dbReference type="STRING" id="51511.ENSCSAVP00000018740"/>